<evidence type="ECO:0000313" key="2">
    <source>
        <dbReference type="EMBL" id="GAG13055.1"/>
    </source>
</evidence>
<accession>X0V4N4</accession>
<dbReference type="EMBL" id="BARS01023614">
    <property type="protein sequence ID" value="GAG13055.1"/>
    <property type="molecule type" value="Genomic_DNA"/>
</dbReference>
<dbReference type="AlphaFoldDB" id="X0V4N4"/>
<sequence>MDDATGDEAGQEQLTMAEMQLAVQALTGVMQQAEQAIGVLHLRLVEVEKRNKRKTKARKVKR</sequence>
<evidence type="ECO:0000256" key="1">
    <source>
        <dbReference type="SAM" id="Coils"/>
    </source>
</evidence>
<name>X0V4N4_9ZZZZ</name>
<organism evidence="2">
    <name type="scientific">marine sediment metagenome</name>
    <dbReference type="NCBI Taxonomy" id="412755"/>
    <lineage>
        <taxon>unclassified sequences</taxon>
        <taxon>metagenomes</taxon>
        <taxon>ecological metagenomes</taxon>
    </lineage>
</organism>
<feature type="coiled-coil region" evidence="1">
    <location>
        <begin position="16"/>
        <end position="50"/>
    </location>
</feature>
<gene>
    <name evidence="2" type="ORF">S01H1_37587</name>
</gene>
<keyword evidence="1" id="KW-0175">Coiled coil</keyword>
<comment type="caution">
    <text evidence="2">The sequence shown here is derived from an EMBL/GenBank/DDBJ whole genome shotgun (WGS) entry which is preliminary data.</text>
</comment>
<proteinExistence type="predicted"/>
<reference evidence="2" key="1">
    <citation type="journal article" date="2014" name="Front. Microbiol.">
        <title>High frequency of phylogenetically diverse reductive dehalogenase-homologous genes in deep subseafloor sedimentary metagenomes.</title>
        <authorList>
            <person name="Kawai M."/>
            <person name="Futagami T."/>
            <person name="Toyoda A."/>
            <person name="Takaki Y."/>
            <person name="Nishi S."/>
            <person name="Hori S."/>
            <person name="Arai W."/>
            <person name="Tsubouchi T."/>
            <person name="Morono Y."/>
            <person name="Uchiyama I."/>
            <person name="Ito T."/>
            <person name="Fujiyama A."/>
            <person name="Inagaki F."/>
            <person name="Takami H."/>
        </authorList>
    </citation>
    <scope>NUCLEOTIDE SEQUENCE</scope>
    <source>
        <strain evidence="2">Expedition CK06-06</strain>
    </source>
</reference>
<protein>
    <submittedName>
        <fullName evidence="2">Uncharacterized protein</fullName>
    </submittedName>
</protein>